<keyword evidence="3" id="KW-1185">Reference proteome</keyword>
<accession>A0ABS5DTS7</accession>
<comment type="caution">
    <text evidence="2">The sequence shown here is derived from an EMBL/GenBank/DDBJ whole genome shotgun (WGS) entry which is preliminary data.</text>
</comment>
<feature type="signal peptide" evidence="1">
    <location>
        <begin position="1"/>
        <end position="28"/>
    </location>
</feature>
<dbReference type="EMBL" id="JAGQDG010000001">
    <property type="protein sequence ID" value="MBQ0934515.1"/>
    <property type="molecule type" value="Genomic_DNA"/>
</dbReference>
<keyword evidence="1" id="KW-0732">Signal</keyword>
<feature type="chain" id="PRO_5045134823" evidence="1">
    <location>
        <begin position="29"/>
        <end position="153"/>
    </location>
</feature>
<proteinExistence type="predicted"/>
<dbReference type="InterPro" id="IPR028013">
    <property type="entry name" value="DUF4437"/>
</dbReference>
<dbReference type="RefSeq" id="WP_210806431.1">
    <property type="nucleotide sequence ID" value="NZ_JAGQDG010000001.1"/>
</dbReference>
<dbReference type="Gene3D" id="2.60.120.10">
    <property type="entry name" value="Jelly Rolls"/>
    <property type="match status" value="1"/>
</dbReference>
<sequence>MSLTTFIRAVAVATLAVAAWFNPTGASAAPSASPMIVTPYESLSFSAKQPGNPQIAPVKGQPEREASSIVMKMGRGAFPMHTHTANYQLVVIKGVMKHWDAKGSQKAAPKMGPGSFWYQPAGLAHGDACESDECVWFITFDGPRDFEAAASAQ</sequence>
<dbReference type="SUPFAM" id="SSF51182">
    <property type="entry name" value="RmlC-like cupins"/>
    <property type="match status" value="1"/>
</dbReference>
<gene>
    <name evidence="2" type="ORF">KAK11_04165</name>
</gene>
<reference evidence="2 3" key="1">
    <citation type="submission" date="2021-04" db="EMBL/GenBank/DDBJ databases">
        <title>The genome sequence of type strain Ideonella paludis KCTC 32238.</title>
        <authorList>
            <person name="Liu Y."/>
        </authorList>
    </citation>
    <scope>NUCLEOTIDE SEQUENCE [LARGE SCALE GENOMIC DNA]</scope>
    <source>
        <strain evidence="2 3">KCTC 32238</strain>
    </source>
</reference>
<evidence type="ECO:0000256" key="1">
    <source>
        <dbReference type="SAM" id="SignalP"/>
    </source>
</evidence>
<dbReference type="InterPro" id="IPR014710">
    <property type="entry name" value="RmlC-like_jellyroll"/>
</dbReference>
<protein>
    <submittedName>
        <fullName evidence="2">DUF4437 domain-containing protein</fullName>
    </submittedName>
</protein>
<name>A0ABS5DTS7_9BURK</name>
<organism evidence="2 3">
    <name type="scientific">Ideonella paludis</name>
    <dbReference type="NCBI Taxonomy" id="1233411"/>
    <lineage>
        <taxon>Bacteria</taxon>
        <taxon>Pseudomonadati</taxon>
        <taxon>Pseudomonadota</taxon>
        <taxon>Betaproteobacteria</taxon>
        <taxon>Burkholderiales</taxon>
        <taxon>Sphaerotilaceae</taxon>
        <taxon>Ideonella</taxon>
    </lineage>
</organism>
<dbReference type="Proteomes" id="UP000672097">
    <property type="component" value="Unassembled WGS sequence"/>
</dbReference>
<evidence type="ECO:0000313" key="3">
    <source>
        <dbReference type="Proteomes" id="UP000672097"/>
    </source>
</evidence>
<dbReference type="InterPro" id="IPR011051">
    <property type="entry name" value="RmlC_Cupin_sf"/>
</dbReference>
<evidence type="ECO:0000313" key="2">
    <source>
        <dbReference type="EMBL" id="MBQ0934515.1"/>
    </source>
</evidence>
<dbReference type="Pfam" id="PF14499">
    <property type="entry name" value="DUF4437"/>
    <property type="match status" value="1"/>
</dbReference>